<organism evidence="4">
    <name type="scientific">Streptomyces sp. R35</name>
    <dbReference type="NCBI Taxonomy" id="3238630"/>
    <lineage>
        <taxon>Bacteria</taxon>
        <taxon>Bacillati</taxon>
        <taxon>Actinomycetota</taxon>
        <taxon>Actinomycetes</taxon>
        <taxon>Kitasatosporales</taxon>
        <taxon>Streptomycetaceae</taxon>
        <taxon>Streptomyces</taxon>
    </lineage>
</organism>
<dbReference type="InterPro" id="IPR029753">
    <property type="entry name" value="D-isomer_DH_CS"/>
</dbReference>
<dbReference type="AlphaFoldDB" id="A0AB39SMN2"/>
<evidence type="ECO:0000256" key="2">
    <source>
        <dbReference type="ARBA" id="ARBA00023027"/>
    </source>
</evidence>
<dbReference type="RefSeq" id="WP_369263594.1">
    <property type="nucleotide sequence ID" value="NZ_CP163440.1"/>
</dbReference>
<dbReference type="GO" id="GO:0051287">
    <property type="term" value="F:NAD binding"/>
    <property type="evidence" value="ECO:0007669"/>
    <property type="project" value="InterPro"/>
</dbReference>
<reference evidence="4" key="1">
    <citation type="submission" date="2024-07" db="EMBL/GenBank/DDBJ databases">
        <authorList>
            <person name="Yu S.T."/>
        </authorList>
    </citation>
    <scope>NUCLEOTIDE SEQUENCE</scope>
    <source>
        <strain evidence="4">R35</strain>
    </source>
</reference>
<dbReference type="InterPro" id="IPR036291">
    <property type="entry name" value="NAD(P)-bd_dom_sf"/>
</dbReference>
<name>A0AB39SMN2_9ACTN</name>
<dbReference type="GO" id="GO:0016618">
    <property type="term" value="F:hydroxypyruvate reductase [NAD(P)H] activity"/>
    <property type="evidence" value="ECO:0007669"/>
    <property type="project" value="TreeGrafter"/>
</dbReference>
<dbReference type="Pfam" id="PF02826">
    <property type="entry name" value="2-Hacid_dh_C"/>
    <property type="match status" value="1"/>
</dbReference>
<sequence length="336" mass="35916">MSRRMTVAIAMQPEVAALALTEELIARLDKNAQVQPDVIVDFTDPAARRNLADADVLLTGWGCPLVDDAVLDAAPRLRAIVHAAGSVKHHLAPEVWQRGILVSSAASANALPVAQYTVGAILLAGKRAFRLARDYARGQYKNRLAADTGNHERVVGIVGASRTGRLVLELLAPHGFQLLVSDPTLDAHGAAGLHPAGQVELVGLDDLLRRSDIVSLHAPALPETHHLLDDRRLALLRDGAVLINTARGQLIDTEALLRHCADGRIDAVLDVTDPEPLPAGHPLLSLPNVTVTPHVAGAMGTEIRRLGEFAVTEIERLTADEPLHGRIRADQLAQLA</sequence>
<dbReference type="SUPFAM" id="SSF52283">
    <property type="entry name" value="Formate/glycerate dehydrogenase catalytic domain-like"/>
    <property type="match status" value="1"/>
</dbReference>
<dbReference type="SUPFAM" id="SSF51735">
    <property type="entry name" value="NAD(P)-binding Rossmann-fold domains"/>
    <property type="match status" value="1"/>
</dbReference>
<dbReference type="PROSITE" id="PS00670">
    <property type="entry name" value="D_2_HYDROXYACID_DH_2"/>
    <property type="match status" value="1"/>
</dbReference>
<dbReference type="CDD" id="cd12167">
    <property type="entry name" value="2-Hacid_dh_8"/>
    <property type="match status" value="1"/>
</dbReference>
<dbReference type="EMBL" id="CP163440">
    <property type="protein sequence ID" value="XDQ66604.1"/>
    <property type="molecule type" value="Genomic_DNA"/>
</dbReference>
<evidence type="ECO:0000256" key="1">
    <source>
        <dbReference type="ARBA" id="ARBA00023002"/>
    </source>
</evidence>
<proteinExistence type="predicted"/>
<dbReference type="PANTHER" id="PTHR10996:SF178">
    <property type="entry name" value="2-HYDROXYACID DEHYDROGENASE YGL185C-RELATED"/>
    <property type="match status" value="1"/>
</dbReference>
<keyword evidence="2" id="KW-0520">NAD</keyword>
<gene>
    <name evidence="4" type="ORF">AB5J50_40290</name>
</gene>
<keyword evidence="1" id="KW-0560">Oxidoreductase</keyword>
<dbReference type="Gene3D" id="3.40.50.720">
    <property type="entry name" value="NAD(P)-binding Rossmann-like Domain"/>
    <property type="match status" value="2"/>
</dbReference>
<dbReference type="GO" id="GO:0030267">
    <property type="term" value="F:glyoxylate reductase (NADPH) activity"/>
    <property type="evidence" value="ECO:0007669"/>
    <property type="project" value="TreeGrafter"/>
</dbReference>
<feature type="domain" description="D-isomer specific 2-hydroxyacid dehydrogenase NAD-binding" evidence="3">
    <location>
        <begin position="119"/>
        <end position="296"/>
    </location>
</feature>
<dbReference type="InterPro" id="IPR006140">
    <property type="entry name" value="D-isomer_DH_NAD-bd"/>
</dbReference>
<dbReference type="PROSITE" id="PS00671">
    <property type="entry name" value="D_2_HYDROXYACID_DH_3"/>
    <property type="match status" value="1"/>
</dbReference>
<dbReference type="PANTHER" id="PTHR10996">
    <property type="entry name" value="2-HYDROXYACID DEHYDROGENASE-RELATED"/>
    <property type="match status" value="1"/>
</dbReference>
<accession>A0AB39SMN2</accession>
<evidence type="ECO:0000259" key="3">
    <source>
        <dbReference type="Pfam" id="PF02826"/>
    </source>
</evidence>
<dbReference type="InterPro" id="IPR050223">
    <property type="entry name" value="D-isomer_2-hydroxyacid_DH"/>
</dbReference>
<protein>
    <submittedName>
        <fullName evidence="4">Hydroxyacid dehydrogenase</fullName>
    </submittedName>
</protein>
<dbReference type="GO" id="GO:0005829">
    <property type="term" value="C:cytosol"/>
    <property type="evidence" value="ECO:0007669"/>
    <property type="project" value="TreeGrafter"/>
</dbReference>
<evidence type="ECO:0000313" key="4">
    <source>
        <dbReference type="EMBL" id="XDQ66604.1"/>
    </source>
</evidence>